<evidence type="ECO:0000256" key="1">
    <source>
        <dbReference type="ARBA" id="ARBA00022553"/>
    </source>
</evidence>
<keyword evidence="3 8" id="KW-0238">DNA-binding</keyword>
<dbReference type="SUPFAM" id="SSF52172">
    <property type="entry name" value="CheY-like"/>
    <property type="match status" value="1"/>
</dbReference>
<comment type="caution">
    <text evidence="8">The sequence shown here is derived from an EMBL/GenBank/DDBJ whole genome shotgun (WGS) entry which is preliminary data.</text>
</comment>
<evidence type="ECO:0000256" key="2">
    <source>
        <dbReference type="ARBA" id="ARBA00023015"/>
    </source>
</evidence>
<dbReference type="InterPro" id="IPR036388">
    <property type="entry name" value="WH-like_DNA-bd_sf"/>
</dbReference>
<organism evidence="8 9">
    <name type="scientific">Actinorhabdospora filicis</name>
    <dbReference type="NCBI Taxonomy" id="1785913"/>
    <lineage>
        <taxon>Bacteria</taxon>
        <taxon>Bacillati</taxon>
        <taxon>Actinomycetota</taxon>
        <taxon>Actinomycetes</taxon>
        <taxon>Micromonosporales</taxon>
        <taxon>Micromonosporaceae</taxon>
        <taxon>Actinorhabdospora</taxon>
    </lineage>
</organism>
<dbReference type="Gene3D" id="1.10.10.10">
    <property type="entry name" value="Winged helix-like DNA-binding domain superfamily/Winged helix DNA-binding domain"/>
    <property type="match status" value="1"/>
</dbReference>
<reference evidence="8" key="1">
    <citation type="submission" date="2023-03" db="EMBL/GenBank/DDBJ databases">
        <title>Actinorhabdospora filicis NBRC 111898.</title>
        <authorList>
            <person name="Ichikawa N."/>
            <person name="Sato H."/>
            <person name="Tonouchi N."/>
        </authorList>
    </citation>
    <scope>NUCLEOTIDE SEQUENCE</scope>
    <source>
        <strain evidence="8">NBRC 111898</strain>
    </source>
</reference>
<dbReference type="InterPro" id="IPR058245">
    <property type="entry name" value="NreC/VraR/RcsB-like_REC"/>
</dbReference>
<evidence type="ECO:0000256" key="4">
    <source>
        <dbReference type="ARBA" id="ARBA00023163"/>
    </source>
</evidence>
<dbReference type="RefSeq" id="WP_285660531.1">
    <property type="nucleotide sequence ID" value="NZ_BSTX01000001.1"/>
</dbReference>
<dbReference type="PANTHER" id="PTHR43214:SF24">
    <property type="entry name" value="TRANSCRIPTIONAL REGULATORY PROTEIN NARL-RELATED"/>
    <property type="match status" value="1"/>
</dbReference>
<dbReference type="CDD" id="cd17535">
    <property type="entry name" value="REC_NarL-like"/>
    <property type="match status" value="1"/>
</dbReference>
<dbReference type="PANTHER" id="PTHR43214">
    <property type="entry name" value="TWO-COMPONENT RESPONSE REGULATOR"/>
    <property type="match status" value="1"/>
</dbReference>
<dbReference type="SUPFAM" id="SSF46894">
    <property type="entry name" value="C-terminal effector domain of the bipartite response regulators"/>
    <property type="match status" value="1"/>
</dbReference>
<dbReference type="GO" id="GO:0006355">
    <property type="term" value="P:regulation of DNA-templated transcription"/>
    <property type="evidence" value="ECO:0007669"/>
    <property type="project" value="InterPro"/>
</dbReference>
<dbReference type="InterPro" id="IPR016032">
    <property type="entry name" value="Sig_transdc_resp-reg_C-effctor"/>
</dbReference>
<dbReference type="Pfam" id="PF00072">
    <property type="entry name" value="Response_reg"/>
    <property type="match status" value="1"/>
</dbReference>
<dbReference type="CDD" id="cd06170">
    <property type="entry name" value="LuxR_C_like"/>
    <property type="match status" value="1"/>
</dbReference>
<proteinExistence type="predicted"/>
<dbReference type="AlphaFoldDB" id="A0A9W6SFC8"/>
<keyword evidence="9" id="KW-1185">Reference proteome</keyword>
<protein>
    <submittedName>
        <fullName evidence="8">DNA-binding response regulator</fullName>
    </submittedName>
</protein>
<dbReference type="PROSITE" id="PS50043">
    <property type="entry name" value="HTH_LUXR_2"/>
    <property type="match status" value="1"/>
</dbReference>
<sequence length="220" mass="23380">MPADRPARVVLAEDGVLIREGVVGLLTRFGHEVVAAVGDVRGLRDAVSAYAPDLVVTDVRMPPTFGDEGLVAAIGLRAADPGLAVLVLSQYIEVTYAGELIDSEGAGFGYLLKDRVAAIGEFRDAVERVLAGGTVIDPLVVQRLVRRNRDPLGALSAREREVLGLMAEGRSNAAAARELSVSEAAVAKHVTGIFTKLGLTATEDDNRRVLAVLRYLRGNR</sequence>
<dbReference type="InterPro" id="IPR001789">
    <property type="entry name" value="Sig_transdc_resp-reg_receiver"/>
</dbReference>
<dbReference type="InterPro" id="IPR000792">
    <property type="entry name" value="Tscrpt_reg_LuxR_C"/>
</dbReference>
<feature type="domain" description="HTH luxR-type" evidence="6">
    <location>
        <begin position="148"/>
        <end position="219"/>
    </location>
</feature>
<dbReference type="InterPro" id="IPR039420">
    <property type="entry name" value="WalR-like"/>
</dbReference>
<dbReference type="GO" id="GO:0003677">
    <property type="term" value="F:DNA binding"/>
    <property type="evidence" value="ECO:0007669"/>
    <property type="project" value="UniProtKB-KW"/>
</dbReference>
<dbReference type="Gene3D" id="3.40.50.2300">
    <property type="match status" value="1"/>
</dbReference>
<dbReference type="SMART" id="SM00421">
    <property type="entry name" value="HTH_LUXR"/>
    <property type="match status" value="1"/>
</dbReference>
<dbReference type="InterPro" id="IPR011006">
    <property type="entry name" value="CheY-like_superfamily"/>
</dbReference>
<dbReference type="GO" id="GO:0000160">
    <property type="term" value="P:phosphorelay signal transduction system"/>
    <property type="evidence" value="ECO:0007669"/>
    <property type="project" value="InterPro"/>
</dbReference>
<dbReference type="SMART" id="SM00448">
    <property type="entry name" value="REC"/>
    <property type="match status" value="1"/>
</dbReference>
<keyword evidence="2" id="KW-0805">Transcription regulation</keyword>
<evidence type="ECO:0000256" key="3">
    <source>
        <dbReference type="ARBA" id="ARBA00023125"/>
    </source>
</evidence>
<evidence type="ECO:0000256" key="5">
    <source>
        <dbReference type="PROSITE-ProRule" id="PRU00169"/>
    </source>
</evidence>
<name>A0A9W6SFC8_9ACTN</name>
<dbReference type="PROSITE" id="PS50110">
    <property type="entry name" value="RESPONSE_REGULATORY"/>
    <property type="match status" value="1"/>
</dbReference>
<evidence type="ECO:0000259" key="6">
    <source>
        <dbReference type="PROSITE" id="PS50043"/>
    </source>
</evidence>
<keyword evidence="1 5" id="KW-0597">Phosphoprotein</keyword>
<evidence type="ECO:0000313" key="9">
    <source>
        <dbReference type="Proteomes" id="UP001165079"/>
    </source>
</evidence>
<feature type="modified residue" description="4-aspartylphosphate" evidence="5">
    <location>
        <position position="58"/>
    </location>
</feature>
<dbReference type="EMBL" id="BSTX01000001">
    <property type="protein sequence ID" value="GLZ75288.1"/>
    <property type="molecule type" value="Genomic_DNA"/>
</dbReference>
<dbReference type="Proteomes" id="UP001165079">
    <property type="component" value="Unassembled WGS sequence"/>
</dbReference>
<dbReference type="Pfam" id="PF00196">
    <property type="entry name" value="GerE"/>
    <property type="match status" value="1"/>
</dbReference>
<gene>
    <name evidence="8" type="ORF">Afil01_00950</name>
</gene>
<evidence type="ECO:0000259" key="7">
    <source>
        <dbReference type="PROSITE" id="PS50110"/>
    </source>
</evidence>
<feature type="domain" description="Response regulatory" evidence="7">
    <location>
        <begin position="8"/>
        <end position="128"/>
    </location>
</feature>
<keyword evidence="4" id="KW-0804">Transcription</keyword>
<evidence type="ECO:0000313" key="8">
    <source>
        <dbReference type="EMBL" id="GLZ75288.1"/>
    </source>
</evidence>
<dbReference type="PRINTS" id="PR00038">
    <property type="entry name" value="HTHLUXR"/>
</dbReference>
<accession>A0A9W6SFC8</accession>